<name>A0A1X7TK27_AMPQE</name>
<protein>
    <submittedName>
        <fullName evidence="1">Uncharacterized protein</fullName>
    </submittedName>
</protein>
<dbReference type="InParanoid" id="A0A1X7TK27"/>
<proteinExistence type="predicted"/>
<accession>A0A1X7TK27</accession>
<dbReference type="EnsemblMetazoa" id="Aqu2.1.14940_001">
    <property type="protein sequence ID" value="Aqu2.1.14940_001"/>
    <property type="gene ID" value="Aqu2.1.14940"/>
</dbReference>
<sequence length="57" mass="6335">WMELKPGVLPHPVPLELQCLMFVNGHLFQPDHSVPVSMIAVLPHSICIKLLLPAVDI</sequence>
<dbReference type="AlphaFoldDB" id="A0A1X7TK27"/>
<evidence type="ECO:0000313" key="1">
    <source>
        <dbReference type="EnsemblMetazoa" id="Aqu2.1.14940_001"/>
    </source>
</evidence>
<reference evidence="1" key="1">
    <citation type="submission" date="2017-05" db="UniProtKB">
        <authorList>
            <consortium name="EnsemblMetazoa"/>
        </authorList>
    </citation>
    <scope>IDENTIFICATION</scope>
</reference>
<organism evidence="1">
    <name type="scientific">Amphimedon queenslandica</name>
    <name type="common">Sponge</name>
    <dbReference type="NCBI Taxonomy" id="400682"/>
    <lineage>
        <taxon>Eukaryota</taxon>
        <taxon>Metazoa</taxon>
        <taxon>Porifera</taxon>
        <taxon>Demospongiae</taxon>
        <taxon>Heteroscleromorpha</taxon>
        <taxon>Haplosclerida</taxon>
        <taxon>Niphatidae</taxon>
        <taxon>Amphimedon</taxon>
    </lineage>
</organism>